<dbReference type="STRING" id="7260.B4MV46"/>
<dbReference type="SMR" id="B4MV46"/>
<dbReference type="InterPro" id="IPR050113">
    <property type="entry name" value="Ub_conjugating_enzyme"/>
</dbReference>
<organism evidence="13 14">
    <name type="scientific">Drosophila willistoni</name>
    <name type="common">Fruit fly</name>
    <dbReference type="NCBI Taxonomy" id="7260"/>
    <lineage>
        <taxon>Eukaryota</taxon>
        <taxon>Metazoa</taxon>
        <taxon>Ecdysozoa</taxon>
        <taxon>Arthropoda</taxon>
        <taxon>Hexapoda</taxon>
        <taxon>Insecta</taxon>
        <taxon>Pterygota</taxon>
        <taxon>Neoptera</taxon>
        <taxon>Endopterygota</taxon>
        <taxon>Diptera</taxon>
        <taxon>Brachycera</taxon>
        <taxon>Muscomorpha</taxon>
        <taxon>Ephydroidea</taxon>
        <taxon>Drosophilidae</taxon>
        <taxon>Drosophila</taxon>
        <taxon>Sophophora</taxon>
    </lineage>
</organism>
<evidence type="ECO:0000256" key="3">
    <source>
        <dbReference type="ARBA" id="ARBA00022679"/>
    </source>
</evidence>
<dbReference type="GO" id="GO:0005524">
    <property type="term" value="F:ATP binding"/>
    <property type="evidence" value="ECO:0007669"/>
    <property type="project" value="UniProtKB-UniRule"/>
</dbReference>
<evidence type="ECO:0000256" key="5">
    <source>
        <dbReference type="ARBA" id="ARBA00022786"/>
    </source>
</evidence>
<dbReference type="InterPro" id="IPR000608">
    <property type="entry name" value="UBC"/>
</dbReference>
<feature type="domain" description="UBC core" evidence="12">
    <location>
        <begin position="4"/>
        <end position="157"/>
    </location>
</feature>
<dbReference type="OrthoDB" id="6600758at2759"/>
<dbReference type="GO" id="GO:0005694">
    <property type="term" value="C:chromosome"/>
    <property type="evidence" value="ECO:0007669"/>
    <property type="project" value="UniProtKB-ARBA"/>
</dbReference>
<keyword evidence="6 11" id="KW-0067">ATP-binding</keyword>
<dbReference type="PANTHER" id="PTHR24067">
    <property type="entry name" value="UBIQUITIN-CONJUGATING ENZYME E2"/>
    <property type="match status" value="1"/>
</dbReference>
<dbReference type="Proteomes" id="UP000007798">
    <property type="component" value="Unassembled WGS sequence"/>
</dbReference>
<dbReference type="InterPro" id="IPR023313">
    <property type="entry name" value="UBQ-conjugating_AS"/>
</dbReference>
<keyword evidence="14" id="KW-1185">Reference proteome</keyword>
<dbReference type="SMART" id="SM00212">
    <property type="entry name" value="UBCc"/>
    <property type="match status" value="1"/>
</dbReference>
<dbReference type="SUPFAM" id="SSF54495">
    <property type="entry name" value="UBC-like"/>
    <property type="match status" value="1"/>
</dbReference>
<evidence type="ECO:0000256" key="10">
    <source>
        <dbReference type="PROSITE-ProRule" id="PRU10133"/>
    </source>
</evidence>
<dbReference type="FunFam" id="3.10.110.10:FF:000035">
    <property type="entry name" value="SUMO-conjugating enzyme ubc9"/>
    <property type="match status" value="1"/>
</dbReference>
<evidence type="ECO:0000259" key="12">
    <source>
        <dbReference type="PROSITE" id="PS50127"/>
    </source>
</evidence>
<evidence type="ECO:0000313" key="13">
    <source>
        <dbReference type="EMBL" id="EDW76391.1"/>
    </source>
</evidence>
<dbReference type="InParanoid" id="B4MV46"/>
<proteinExistence type="inferred from homology"/>
<evidence type="ECO:0000256" key="1">
    <source>
        <dbReference type="ARBA" id="ARBA00004123"/>
    </source>
</evidence>
<keyword evidence="3" id="KW-0808">Transferase</keyword>
<evidence type="ECO:0000256" key="11">
    <source>
        <dbReference type="RuleBase" id="RU362109"/>
    </source>
</evidence>
<dbReference type="PhylomeDB" id="B4MV46"/>
<reference evidence="13 14" key="1">
    <citation type="journal article" date="2007" name="Nature">
        <title>Evolution of genes and genomes on the Drosophila phylogeny.</title>
        <authorList>
            <consortium name="Drosophila 12 Genomes Consortium"/>
            <person name="Clark A.G."/>
            <person name="Eisen M.B."/>
            <person name="Smith D.R."/>
            <person name="Bergman C.M."/>
            <person name="Oliver B."/>
            <person name="Markow T.A."/>
            <person name="Kaufman T.C."/>
            <person name="Kellis M."/>
            <person name="Gelbart W."/>
            <person name="Iyer V.N."/>
            <person name="Pollard D.A."/>
            <person name="Sackton T.B."/>
            <person name="Larracuente A.M."/>
            <person name="Singh N.D."/>
            <person name="Abad J.P."/>
            <person name="Abt D.N."/>
            <person name="Adryan B."/>
            <person name="Aguade M."/>
            <person name="Akashi H."/>
            <person name="Anderson W.W."/>
            <person name="Aquadro C.F."/>
            <person name="Ardell D.H."/>
            <person name="Arguello R."/>
            <person name="Artieri C.G."/>
            <person name="Barbash D.A."/>
            <person name="Barker D."/>
            <person name="Barsanti P."/>
            <person name="Batterham P."/>
            <person name="Batzoglou S."/>
            <person name="Begun D."/>
            <person name="Bhutkar A."/>
            <person name="Blanco E."/>
            <person name="Bosak S.A."/>
            <person name="Bradley R.K."/>
            <person name="Brand A.D."/>
            <person name="Brent M.R."/>
            <person name="Brooks A.N."/>
            <person name="Brown R.H."/>
            <person name="Butlin R.K."/>
            <person name="Caggese C."/>
            <person name="Calvi B.R."/>
            <person name="Bernardo de Carvalho A."/>
            <person name="Caspi A."/>
            <person name="Castrezana S."/>
            <person name="Celniker S.E."/>
            <person name="Chang J.L."/>
            <person name="Chapple C."/>
            <person name="Chatterji S."/>
            <person name="Chinwalla A."/>
            <person name="Civetta A."/>
            <person name="Clifton S.W."/>
            <person name="Comeron J.M."/>
            <person name="Costello J.C."/>
            <person name="Coyne J.A."/>
            <person name="Daub J."/>
            <person name="David R.G."/>
            <person name="Delcher A.L."/>
            <person name="Delehaunty K."/>
            <person name="Do C.B."/>
            <person name="Ebling H."/>
            <person name="Edwards K."/>
            <person name="Eickbush T."/>
            <person name="Evans J.D."/>
            <person name="Filipski A."/>
            <person name="Findeiss S."/>
            <person name="Freyhult E."/>
            <person name="Fulton L."/>
            <person name="Fulton R."/>
            <person name="Garcia A.C."/>
            <person name="Gardiner A."/>
            <person name="Garfield D.A."/>
            <person name="Garvin B.E."/>
            <person name="Gibson G."/>
            <person name="Gilbert D."/>
            <person name="Gnerre S."/>
            <person name="Godfrey J."/>
            <person name="Good R."/>
            <person name="Gotea V."/>
            <person name="Gravely B."/>
            <person name="Greenberg A.J."/>
            <person name="Griffiths-Jones S."/>
            <person name="Gross S."/>
            <person name="Guigo R."/>
            <person name="Gustafson E.A."/>
            <person name="Haerty W."/>
            <person name="Hahn M.W."/>
            <person name="Halligan D.L."/>
            <person name="Halpern A.L."/>
            <person name="Halter G.M."/>
            <person name="Han M.V."/>
            <person name="Heger A."/>
            <person name="Hillier L."/>
            <person name="Hinrichs A.S."/>
            <person name="Holmes I."/>
            <person name="Hoskins R.A."/>
            <person name="Hubisz M.J."/>
            <person name="Hultmark D."/>
            <person name="Huntley M.A."/>
            <person name="Jaffe D.B."/>
            <person name="Jagadeeshan S."/>
            <person name="Jeck W.R."/>
            <person name="Johnson J."/>
            <person name="Jones C.D."/>
            <person name="Jordan W.C."/>
            <person name="Karpen G.H."/>
            <person name="Kataoka E."/>
            <person name="Keightley P.D."/>
            <person name="Kheradpour P."/>
            <person name="Kirkness E.F."/>
            <person name="Koerich L.B."/>
            <person name="Kristiansen K."/>
            <person name="Kudrna D."/>
            <person name="Kulathinal R.J."/>
            <person name="Kumar S."/>
            <person name="Kwok R."/>
            <person name="Lander E."/>
            <person name="Langley C.H."/>
            <person name="Lapoint R."/>
            <person name="Lazzaro B.P."/>
            <person name="Lee S.J."/>
            <person name="Levesque L."/>
            <person name="Li R."/>
            <person name="Lin C.F."/>
            <person name="Lin M.F."/>
            <person name="Lindblad-Toh K."/>
            <person name="Llopart A."/>
            <person name="Long M."/>
            <person name="Low L."/>
            <person name="Lozovsky E."/>
            <person name="Lu J."/>
            <person name="Luo M."/>
            <person name="Machado C.A."/>
            <person name="Makalowski W."/>
            <person name="Marzo M."/>
            <person name="Matsuda M."/>
            <person name="Matzkin L."/>
            <person name="McAllister B."/>
            <person name="McBride C.S."/>
            <person name="McKernan B."/>
            <person name="McKernan K."/>
            <person name="Mendez-Lago M."/>
            <person name="Minx P."/>
            <person name="Mollenhauer M.U."/>
            <person name="Montooth K."/>
            <person name="Mount S.M."/>
            <person name="Mu X."/>
            <person name="Myers E."/>
            <person name="Negre B."/>
            <person name="Newfeld S."/>
            <person name="Nielsen R."/>
            <person name="Noor M.A."/>
            <person name="O'Grady P."/>
            <person name="Pachter L."/>
            <person name="Papaceit M."/>
            <person name="Parisi M.J."/>
            <person name="Parisi M."/>
            <person name="Parts L."/>
            <person name="Pedersen J.S."/>
            <person name="Pesole G."/>
            <person name="Phillippy A.M."/>
            <person name="Ponting C.P."/>
            <person name="Pop M."/>
            <person name="Porcelli D."/>
            <person name="Powell J.R."/>
            <person name="Prohaska S."/>
            <person name="Pruitt K."/>
            <person name="Puig M."/>
            <person name="Quesneville H."/>
            <person name="Ram K.R."/>
            <person name="Rand D."/>
            <person name="Rasmussen M.D."/>
            <person name="Reed L.K."/>
            <person name="Reenan R."/>
            <person name="Reily A."/>
            <person name="Remington K.A."/>
            <person name="Rieger T.T."/>
            <person name="Ritchie M.G."/>
            <person name="Robin C."/>
            <person name="Rogers Y.H."/>
            <person name="Rohde C."/>
            <person name="Rozas J."/>
            <person name="Rubenfield M.J."/>
            <person name="Ruiz A."/>
            <person name="Russo S."/>
            <person name="Salzberg S.L."/>
            <person name="Sanchez-Gracia A."/>
            <person name="Saranga D.J."/>
            <person name="Sato H."/>
            <person name="Schaeffer S.W."/>
            <person name="Schatz M.C."/>
            <person name="Schlenke T."/>
            <person name="Schwartz R."/>
            <person name="Segarra C."/>
            <person name="Singh R.S."/>
            <person name="Sirot L."/>
            <person name="Sirota M."/>
            <person name="Sisneros N.B."/>
            <person name="Smith C.D."/>
            <person name="Smith T.F."/>
            <person name="Spieth J."/>
            <person name="Stage D.E."/>
            <person name="Stark A."/>
            <person name="Stephan W."/>
            <person name="Strausberg R.L."/>
            <person name="Strempel S."/>
            <person name="Sturgill D."/>
            <person name="Sutton G."/>
            <person name="Sutton G.G."/>
            <person name="Tao W."/>
            <person name="Teichmann S."/>
            <person name="Tobari Y.N."/>
            <person name="Tomimura Y."/>
            <person name="Tsolas J.M."/>
            <person name="Valente V.L."/>
            <person name="Venter E."/>
            <person name="Venter J.C."/>
            <person name="Vicario S."/>
            <person name="Vieira F.G."/>
            <person name="Vilella A.J."/>
            <person name="Villasante A."/>
            <person name="Walenz B."/>
            <person name="Wang J."/>
            <person name="Wasserman M."/>
            <person name="Watts T."/>
            <person name="Wilson D."/>
            <person name="Wilson R.K."/>
            <person name="Wing R.A."/>
            <person name="Wolfner M.F."/>
            <person name="Wong A."/>
            <person name="Wong G.K."/>
            <person name="Wu C.I."/>
            <person name="Wu G."/>
            <person name="Yamamoto D."/>
            <person name="Yang H.P."/>
            <person name="Yang S.P."/>
            <person name="Yorke J.A."/>
            <person name="Yoshida K."/>
            <person name="Zdobnov E."/>
            <person name="Zhang P."/>
            <person name="Zhang Y."/>
            <person name="Zimin A.V."/>
            <person name="Baldwin J."/>
            <person name="Abdouelleil A."/>
            <person name="Abdulkadir J."/>
            <person name="Abebe A."/>
            <person name="Abera B."/>
            <person name="Abreu J."/>
            <person name="Acer S.C."/>
            <person name="Aftuck L."/>
            <person name="Alexander A."/>
            <person name="An P."/>
            <person name="Anderson E."/>
            <person name="Anderson S."/>
            <person name="Arachi H."/>
            <person name="Azer M."/>
            <person name="Bachantsang P."/>
            <person name="Barry A."/>
            <person name="Bayul T."/>
            <person name="Berlin A."/>
            <person name="Bessette D."/>
            <person name="Bloom T."/>
            <person name="Blye J."/>
            <person name="Boguslavskiy L."/>
            <person name="Bonnet C."/>
            <person name="Boukhgalter B."/>
            <person name="Bourzgui I."/>
            <person name="Brown A."/>
            <person name="Cahill P."/>
            <person name="Channer S."/>
            <person name="Cheshatsang Y."/>
            <person name="Chuda L."/>
            <person name="Citroen M."/>
            <person name="Collymore A."/>
            <person name="Cooke P."/>
            <person name="Costello M."/>
            <person name="D'Aco K."/>
            <person name="Daza R."/>
            <person name="De Haan G."/>
            <person name="DeGray S."/>
            <person name="DeMaso C."/>
            <person name="Dhargay N."/>
            <person name="Dooley K."/>
            <person name="Dooley E."/>
            <person name="Doricent M."/>
            <person name="Dorje P."/>
            <person name="Dorjee K."/>
            <person name="Dupes A."/>
            <person name="Elong R."/>
            <person name="Falk J."/>
            <person name="Farina A."/>
            <person name="Faro S."/>
            <person name="Ferguson D."/>
            <person name="Fisher S."/>
            <person name="Foley C.D."/>
            <person name="Franke A."/>
            <person name="Friedrich D."/>
            <person name="Gadbois L."/>
            <person name="Gearin G."/>
            <person name="Gearin C.R."/>
            <person name="Giannoukos G."/>
            <person name="Goode T."/>
            <person name="Graham J."/>
            <person name="Grandbois E."/>
            <person name="Grewal S."/>
            <person name="Gyaltsen K."/>
            <person name="Hafez N."/>
            <person name="Hagos B."/>
            <person name="Hall J."/>
            <person name="Henson C."/>
            <person name="Hollinger A."/>
            <person name="Honan T."/>
            <person name="Huard M.D."/>
            <person name="Hughes L."/>
            <person name="Hurhula B."/>
            <person name="Husby M.E."/>
            <person name="Kamat A."/>
            <person name="Kanga B."/>
            <person name="Kashin S."/>
            <person name="Khazanovich D."/>
            <person name="Kisner P."/>
            <person name="Lance K."/>
            <person name="Lara M."/>
            <person name="Lee W."/>
            <person name="Lennon N."/>
            <person name="Letendre F."/>
            <person name="LeVine R."/>
            <person name="Lipovsky A."/>
            <person name="Liu X."/>
            <person name="Liu J."/>
            <person name="Liu S."/>
            <person name="Lokyitsang T."/>
            <person name="Lokyitsang Y."/>
            <person name="Lubonja R."/>
            <person name="Lui A."/>
            <person name="MacDonald P."/>
            <person name="Magnisalis V."/>
            <person name="Maru K."/>
            <person name="Matthews C."/>
            <person name="McCusker W."/>
            <person name="McDonough S."/>
            <person name="Mehta T."/>
            <person name="Meldrim J."/>
            <person name="Meneus L."/>
            <person name="Mihai O."/>
            <person name="Mihalev A."/>
            <person name="Mihova T."/>
            <person name="Mittelman R."/>
            <person name="Mlenga V."/>
            <person name="Montmayeur A."/>
            <person name="Mulrain L."/>
            <person name="Navidi A."/>
            <person name="Naylor J."/>
            <person name="Negash T."/>
            <person name="Nguyen T."/>
            <person name="Nguyen N."/>
            <person name="Nicol R."/>
            <person name="Norbu C."/>
            <person name="Norbu N."/>
            <person name="Novod N."/>
            <person name="O'Neill B."/>
            <person name="Osman S."/>
            <person name="Markiewicz E."/>
            <person name="Oyono O.L."/>
            <person name="Patti C."/>
            <person name="Phunkhang P."/>
            <person name="Pierre F."/>
            <person name="Priest M."/>
            <person name="Raghuraman S."/>
            <person name="Rege F."/>
            <person name="Reyes R."/>
            <person name="Rise C."/>
            <person name="Rogov P."/>
            <person name="Ross K."/>
            <person name="Ryan E."/>
            <person name="Settipalli S."/>
            <person name="Shea T."/>
            <person name="Sherpa N."/>
            <person name="Shi L."/>
            <person name="Shih D."/>
            <person name="Sparrow T."/>
            <person name="Spaulding J."/>
            <person name="Stalker J."/>
            <person name="Stange-Thomann N."/>
            <person name="Stavropoulos S."/>
            <person name="Stone C."/>
            <person name="Strader C."/>
            <person name="Tesfaye S."/>
            <person name="Thomson T."/>
            <person name="Thoulutsang Y."/>
            <person name="Thoulutsang D."/>
            <person name="Topham K."/>
            <person name="Topping I."/>
            <person name="Tsamla T."/>
            <person name="Vassiliev H."/>
            <person name="Vo A."/>
            <person name="Wangchuk T."/>
            <person name="Wangdi T."/>
            <person name="Weiand M."/>
            <person name="Wilkinson J."/>
            <person name="Wilson A."/>
            <person name="Yadav S."/>
            <person name="Young G."/>
            <person name="Yu Q."/>
            <person name="Zembek L."/>
            <person name="Zhong D."/>
            <person name="Zimmer A."/>
            <person name="Zwirko Z."/>
            <person name="Jaffe D.B."/>
            <person name="Alvarez P."/>
            <person name="Brockman W."/>
            <person name="Butler J."/>
            <person name="Chin C."/>
            <person name="Gnerre S."/>
            <person name="Grabherr M."/>
            <person name="Kleber M."/>
            <person name="Mauceli E."/>
            <person name="MacCallum I."/>
        </authorList>
    </citation>
    <scope>NUCLEOTIDE SEQUENCE [LARGE SCALE GENOMIC DNA]</scope>
    <source>
        <strain evidence="14">Tucson 14030-0811.24</strain>
    </source>
</reference>
<accession>B4MV46</accession>
<dbReference type="GO" id="GO:0019787">
    <property type="term" value="F:ubiquitin-like protein transferase activity"/>
    <property type="evidence" value="ECO:0007669"/>
    <property type="project" value="UniProtKB-ARBA"/>
</dbReference>
<name>B4MV46_DROWI</name>
<dbReference type="HOGENOM" id="CLU_030988_12_1_1"/>
<evidence type="ECO:0000256" key="6">
    <source>
        <dbReference type="ARBA" id="ARBA00022840"/>
    </source>
</evidence>
<protein>
    <recommendedName>
        <fullName evidence="8">SUMO-conjugating enzyme UBC9</fullName>
    </recommendedName>
    <alternativeName>
        <fullName evidence="9">Ubiquitin carrier protein 9</fullName>
    </alternativeName>
</protein>
<keyword evidence="5 11" id="KW-0833">Ubl conjugation pathway</keyword>
<evidence type="ECO:0000256" key="8">
    <source>
        <dbReference type="ARBA" id="ARBA00039165"/>
    </source>
</evidence>
<feature type="active site" description="Glycyl thioester intermediate" evidence="10">
    <location>
        <position position="93"/>
    </location>
</feature>
<keyword evidence="7" id="KW-0539">Nucleus</keyword>
<dbReference type="CDD" id="cd23798">
    <property type="entry name" value="UBCc_UBE2I"/>
    <property type="match status" value="1"/>
</dbReference>
<dbReference type="AlphaFoldDB" id="B4MV46"/>
<evidence type="ECO:0000256" key="2">
    <source>
        <dbReference type="ARBA" id="ARBA00004718"/>
    </source>
</evidence>
<dbReference type="GO" id="GO:0005634">
    <property type="term" value="C:nucleus"/>
    <property type="evidence" value="ECO:0007669"/>
    <property type="project" value="UniProtKB-SubCell"/>
</dbReference>
<keyword evidence="4 11" id="KW-0547">Nucleotide-binding</keyword>
<evidence type="ECO:0000313" key="14">
    <source>
        <dbReference type="Proteomes" id="UP000007798"/>
    </source>
</evidence>
<dbReference type="Pfam" id="PF00179">
    <property type="entry name" value="UQ_con"/>
    <property type="match status" value="1"/>
</dbReference>
<evidence type="ECO:0000256" key="7">
    <source>
        <dbReference type="ARBA" id="ARBA00023242"/>
    </source>
</evidence>
<dbReference type="PROSITE" id="PS00183">
    <property type="entry name" value="UBC_1"/>
    <property type="match status" value="1"/>
</dbReference>
<dbReference type="EMBL" id="CH963857">
    <property type="protein sequence ID" value="EDW76391.1"/>
    <property type="molecule type" value="Genomic_DNA"/>
</dbReference>
<dbReference type="Gene3D" id="3.10.110.10">
    <property type="entry name" value="Ubiquitin Conjugating Enzyme"/>
    <property type="match status" value="1"/>
</dbReference>
<evidence type="ECO:0000256" key="4">
    <source>
        <dbReference type="ARBA" id="ARBA00022741"/>
    </source>
</evidence>
<evidence type="ECO:0000256" key="9">
    <source>
        <dbReference type="ARBA" id="ARBA00044296"/>
    </source>
</evidence>
<gene>
    <name evidence="13" type="primary">Dwil\GK15431</name>
    <name evidence="13" type="ORF">Dwil_GK15431</name>
</gene>
<dbReference type="eggNOG" id="KOG0424">
    <property type="taxonomic scope" value="Eukaryota"/>
</dbReference>
<comment type="subcellular location">
    <subcellularLocation>
        <location evidence="1">Nucleus</location>
    </subcellularLocation>
</comment>
<dbReference type="InterPro" id="IPR016135">
    <property type="entry name" value="UBQ-conjugating_enzyme/RWD"/>
</dbReference>
<comment type="pathway">
    <text evidence="2">Protein modification; protein sumoylation.</text>
</comment>
<dbReference type="PROSITE" id="PS50127">
    <property type="entry name" value="UBC_2"/>
    <property type="match status" value="1"/>
</dbReference>
<comment type="similarity">
    <text evidence="11">Belongs to the ubiquitin-conjugating enzyme family.</text>
</comment>
<sequence length="157" mass="18179">MNQMAINRLIDERKSWRMHHPFGFTAQPSKNLDGTLNLMIWQCTIPGPKGTFWEGGVYRMRMIFNDYYPESPPKCIFEPPIFHPNVFPSGTVCLSLLDEDRDWRSNVTISQILLGIQDLLQNPHTESPAQLEAYNIYLNDRFQYNMRIKAQAAASAQ</sequence>